<reference evidence="5" key="1">
    <citation type="journal article" date="2019" name="Int. J. Syst. Evol. Microbiol.">
        <title>The Global Catalogue of Microorganisms (GCM) 10K type strain sequencing project: providing services to taxonomists for standard genome sequencing and annotation.</title>
        <authorList>
            <consortium name="The Broad Institute Genomics Platform"/>
            <consortium name="The Broad Institute Genome Sequencing Center for Infectious Disease"/>
            <person name="Wu L."/>
            <person name="Ma J."/>
        </authorList>
    </citation>
    <scope>NUCLEOTIDE SEQUENCE [LARGE SCALE GENOMIC DNA]</scope>
    <source>
        <strain evidence="5">KCTC 22671</strain>
    </source>
</reference>
<comment type="caution">
    <text evidence="4">The sequence shown here is derived from an EMBL/GenBank/DDBJ whole genome shotgun (WGS) entry which is preliminary data.</text>
</comment>
<sequence>MSKKLLFLFTFLLMNWGFAQNITLSDNATISILNCGTGNESYSLYGHTGIRIKDSKNGLDVVFNYGAFDFDTPNFMLKFVKGDLQYFVTTSSYADFEYSYRYDKRSIYEQVLNLTTAQKQQLFQELYHSLKSDERYYTYKFIDRNCTTMVIDKVNAVLGAEYISTLKPVSITYRDILFPYVDQHFFEKLGINMMFGTKVDQPAERLFLPLEFIKSLEQTKVKGELLAQPVKTLYQAPENNFQPNVLNSIYTIILVLALIVLARKKAITLTYFTVQGILGVFFCCVGLYSFHQEVLWNYNALLFNPLFVLVTYFTLKKQTPSLRLFARIVLFCQLAYLAYMLDKVHLGIMSPFLVANVLLLGDLILKLKPKALQNY</sequence>
<feature type="chain" id="PRO_5047306133" evidence="2">
    <location>
        <begin position="20"/>
        <end position="375"/>
    </location>
</feature>
<evidence type="ECO:0000256" key="1">
    <source>
        <dbReference type="SAM" id="Phobius"/>
    </source>
</evidence>
<evidence type="ECO:0000313" key="5">
    <source>
        <dbReference type="Proteomes" id="UP001597534"/>
    </source>
</evidence>
<dbReference type="Pfam" id="PF13387">
    <property type="entry name" value="Lnb_N"/>
    <property type="match status" value="1"/>
</dbReference>
<evidence type="ECO:0000259" key="3">
    <source>
        <dbReference type="Pfam" id="PF13387"/>
    </source>
</evidence>
<proteinExistence type="predicted"/>
<feature type="transmembrane region" description="Helical" evidence="1">
    <location>
        <begin position="347"/>
        <end position="365"/>
    </location>
</feature>
<keyword evidence="2" id="KW-0732">Signal</keyword>
<feature type="transmembrane region" description="Helical" evidence="1">
    <location>
        <begin position="245"/>
        <end position="262"/>
    </location>
</feature>
<accession>A0ABW5YIX4</accession>
<dbReference type="Proteomes" id="UP001597534">
    <property type="component" value="Unassembled WGS sequence"/>
</dbReference>
<evidence type="ECO:0000313" key="4">
    <source>
        <dbReference type="EMBL" id="MFD2890989.1"/>
    </source>
</evidence>
<evidence type="ECO:0000256" key="2">
    <source>
        <dbReference type="SAM" id="SignalP"/>
    </source>
</evidence>
<feature type="transmembrane region" description="Helical" evidence="1">
    <location>
        <begin position="324"/>
        <end position="341"/>
    </location>
</feature>
<dbReference type="InterPro" id="IPR025178">
    <property type="entry name" value="Lnb_N"/>
</dbReference>
<name>A0ABW5YIX4_9FLAO</name>
<dbReference type="EMBL" id="JBHUPC010000010">
    <property type="protein sequence ID" value="MFD2890989.1"/>
    <property type="molecule type" value="Genomic_DNA"/>
</dbReference>
<organism evidence="4 5">
    <name type="scientific">Flavobacterium chuncheonense</name>
    <dbReference type="NCBI Taxonomy" id="2026653"/>
    <lineage>
        <taxon>Bacteria</taxon>
        <taxon>Pseudomonadati</taxon>
        <taxon>Bacteroidota</taxon>
        <taxon>Flavobacteriia</taxon>
        <taxon>Flavobacteriales</taxon>
        <taxon>Flavobacteriaceae</taxon>
        <taxon>Flavobacterium</taxon>
    </lineage>
</organism>
<keyword evidence="1" id="KW-1133">Transmembrane helix</keyword>
<feature type="domain" description="Lnb N-terminal periplasmic" evidence="3">
    <location>
        <begin position="25"/>
        <end position="159"/>
    </location>
</feature>
<keyword evidence="1" id="KW-0472">Membrane</keyword>
<protein>
    <submittedName>
        <fullName evidence="4">DUF4105 domain-containing protein</fullName>
    </submittedName>
</protein>
<keyword evidence="1" id="KW-0812">Transmembrane</keyword>
<feature type="signal peptide" evidence="2">
    <location>
        <begin position="1"/>
        <end position="19"/>
    </location>
</feature>
<feature type="transmembrane region" description="Helical" evidence="1">
    <location>
        <begin position="296"/>
        <end position="315"/>
    </location>
</feature>
<gene>
    <name evidence="4" type="ORF">ACFS5J_03065</name>
</gene>
<keyword evidence="5" id="KW-1185">Reference proteome</keyword>
<feature type="transmembrane region" description="Helical" evidence="1">
    <location>
        <begin position="269"/>
        <end position="290"/>
    </location>
</feature>
<dbReference type="RefSeq" id="WP_379810515.1">
    <property type="nucleotide sequence ID" value="NZ_JBHUPC010000010.1"/>
</dbReference>